<dbReference type="InterPro" id="IPR025857">
    <property type="entry name" value="MacB_PCD"/>
</dbReference>
<gene>
    <name evidence="10" type="primary">macB_1</name>
    <name evidence="11" type="ORF">B5F11_02360</name>
    <name evidence="12" type="ORF">DXC40_01570</name>
    <name evidence="10" type="ORF">ERS852551_01434</name>
</gene>
<sequence length="396" mass="42552">MLFDSFVCSLRNLGRKRFRSFLTIASIAIGVASVVLIGSIGEIGKQTISDELNSLGLGSLTVSADQKFTRQKMDQRDLELIRNLPTVKSATPVVVDFSSIRMRGLVANAMLWGVDCEGDQLISLKPQHGRLLNEADIAGASDVCVIDANVAQMFYKRDNIVGKYLDAMIGGSYVRLEIIGVAASGGNILQTMVGDVIPSFAYVPYTTIQRYTGDQAFEQIAVTLHDDSNSDAVAEQLTASVNRLHNINRGFKAENISKQKDTLNNLLGIVTIVLSSIAAVSLVVAGLGIMTVMTVSVNERTREIGIKKSLGATRGTILLEFLIEAFTISLIGSMVGVGAGLFVVWFGCILLHIPVSVDPRLIAISIILTVGIGMIFGVYPATVAARMRPVDALRTD</sequence>
<dbReference type="PANTHER" id="PTHR30572:SF4">
    <property type="entry name" value="ABC TRANSPORTER PERMEASE YTRF"/>
    <property type="match status" value="1"/>
</dbReference>
<evidence type="ECO:0000256" key="7">
    <source>
        <dbReference type="SAM" id="Phobius"/>
    </source>
</evidence>
<keyword evidence="5 7" id="KW-0472">Membrane</keyword>
<comment type="similarity">
    <text evidence="6">Belongs to the ABC-4 integral membrane protein family.</text>
</comment>
<evidence type="ECO:0000313" key="14">
    <source>
        <dbReference type="Proteomes" id="UP000196386"/>
    </source>
</evidence>
<reference evidence="10 13" key="1">
    <citation type="submission" date="2015-09" db="EMBL/GenBank/DDBJ databases">
        <authorList>
            <consortium name="Pathogen Informatics"/>
        </authorList>
    </citation>
    <scope>NUCLEOTIDE SEQUENCE [LARGE SCALE GENOMIC DNA]</scope>
    <source>
        <strain evidence="10 13">2789STDY5834939</strain>
    </source>
</reference>
<dbReference type="PANTHER" id="PTHR30572">
    <property type="entry name" value="MEMBRANE COMPONENT OF TRANSPORTER-RELATED"/>
    <property type="match status" value="1"/>
</dbReference>
<keyword evidence="4 7" id="KW-1133">Transmembrane helix</keyword>
<evidence type="ECO:0000259" key="8">
    <source>
        <dbReference type="Pfam" id="PF02687"/>
    </source>
</evidence>
<dbReference type="InterPro" id="IPR050250">
    <property type="entry name" value="Macrolide_Exporter_MacB"/>
</dbReference>
<dbReference type="EMBL" id="CZBE01000008">
    <property type="protein sequence ID" value="CUP63759.1"/>
    <property type="molecule type" value="Genomic_DNA"/>
</dbReference>
<dbReference type="InterPro" id="IPR003838">
    <property type="entry name" value="ABC3_permease_C"/>
</dbReference>
<evidence type="ECO:0000313" key="13">
    <source>
        <dbReference type="Proteomes" id="UP000095765"/>
    </source>
</evidence>
<reference evidence="14" key="2">
    <citation type="submission" date="2017-04" db="EMBL/GenBank/DDBJ databases">
        <title>Function of individual gut microbiota members based on whole genome sequencing of pure cultures obtained from chicken caecum.</title>
        <authorList>
            <person name="Medvecky M."/>
            <person name="Cejkova D."/>
            <person name="Polansky O."/>
            <person name="Karasova D."/>
            <person name="Kubasova T."/>
            <person name="Cizek A."/>
            <person name="Rychlik I."/>
        </authorList>
    </citation>
    <scope>NUCLEOTIDE SEQUENCE [LARGE SCALE GENOMIC DNA]</scope>
    <source>
        <strain evidence="14">An175</strain>
    </source>
</reference>
<proteinExistence type="inferred from homology"/>
<evidence type="ECO:0000256" key="2">
    <source>
        <dbReference type="ARBA" id="ARBA00022475"/>
    </source>
</evidence>
<protein>
    <submittedName>
        <fullName evidence="12">ABC transporter substrate-binding protein</fullName>
    </submittedName>
    <submittedName>
        <fullName evidence="10">Macrolide export ATP-binding/permease protein MacB</fullName>
        <ecNumber evidence="10">3.6.3.-</ecNumber>
    </submittedName>
</protein>
<evidence type="ECO:0000256" key="1">
    <source>
        <dbReference type="ARBA" id="ARBA00004651"/>
    </source>
</evidence>
<reference evidence="12 15" key="4">
    <citation type="submission" date="2018-08" db="EMBL/GenBank/DDBJ databases">
        <title>A genome reference for cultivated species of the human gut microbiota.</title>
        <authorList>
            <person name="Zou Y."/>
            <person name="Xue W."/>
            <person name="Luo G."/>
        </authorList>
    </citation>
    <scope>NUCLEOTIDE SEQUENCE [LARGE SCALE GENOMIC DNA]</scope>
    <source>
        <strain evidence="12 15">TF05-12AC</strain>
    </source>
</reference>
<organism evidence="10 13">
    <name type="scientific">Anaerotruncus colihominis</name>
    <dbReference type="NCBI Taxonomy" id="169435"/>
    <lineage>
        <taxon>Bacteria</taxon>
        <taxon>Bacillati</taxon>
        <taxon>Bacillota</taxon>
        <taxon>Clostridia</taxon>
        <taxon>Eubacteriales</taxon>
        <taxon>Oscillospiraceae</taxon>
        <taxon>Anaerotruncus</taxon>
    </lineage>
</organism>
<dbReference type="RefSeq" id="WP_006875283.1">
    <property type="nucleotide sequence ID" value="NZ_CABIWA010000011.1"/>
</dbReference>
<dbReference type="GeneID" id="72465462"/>
<feature type="transmembrane region" description="Helical" evidence="7">
    <location>
        <begin position="266"/>
        <end position="296"/>
    </location>
</feature>
<dbReference type="Pfam" id="PF12704">
    <property type="entry name" value="MacB_PCD"/>
    <property type="match status" value="1"/>
</dbReference>
<feature type="domain" description="ABC3 transporter permease C-terminal" evidence="8">
    <location>
        <begin position="276"/>
        <end position="387"/>
    </location>
</feature>
<evidence type="ECO:0000256" key="4">
    <source>
        <dbReference type="ARBA" id="ARBA00022989"/>
    </source>
</evidence>
<keyword evidence="3 7" id="KW-0812">Transmembrane</keyword>
<reference evidence="11" key="3">
    <citation type="journal article" date="2018" name="BMC Genomics">
        <title>Whole genome sequencing and function prediction of 133 gut anaerobes isolated from chicken caecum in pure cultures.</title>
        <authorList>
            <person name="Medvecky M."/>
            <person name="Cejkova D."/>
            <person name="Polansky O."/>
            <person name="Karasova D."/>
            <person name="Kubasova T."/>
            <person name="Cizek A."/>
            <person name="Rychlik I."/>
        </authorList>
    </citation>
    <scope>NUCLEOTIDE SEQUENCE</scope>
    <source>
        <strain evidence="11">An175</strain>
    </source>
</reference>
<evidence type="ECO:0000313" key="11">
    <source>
        <dbReference type="EMBL" id="OUP70938.1"/>
    </source>
</evidence>
<dbReference type="EMBL" id="NFKP01000002">
    <property type="protein sequence ID" value="OUP70938.1"/>
    <property type="molecule type" value="Genomic_DNA"/>
</dbReference>
<evidence type="ECO:0000256" key="3">
    <source>
        <dbReference type="ARBA" id="ARBA00022692"/>
    </source>
</evidence>
<comment type="subcellular location">
    <subcellularLocation>
        <location evidence="1">Cell membrane</location>
        <topology evidence="1">Multi-pass membrane protein</topology>
    </subcellularLocation>
</comment>
<dbReference type="Pfam" id="PF02687">
    <property type="entry name" value="FtsX"/>
    <property type="match status" value="1"/>
</dbReference>
<name>A0A174Q0Y5_9FIRM</name>
<feature type="transmembrane region" description="Helical" evidence="7">
    <location>
        <begin position="317"/>
        <end position="346"/>
    </location>
</feature>
<dbReference type="GO" id="GO:0005886">
    <property type="term" value="C:plasma membrane"/>
    <property type="evidence" value="ECO:0007669"/>
    <property type="project" value="UniProtKB-SubCell"/>
</dbReference>
<dbReference type="GO" id="GO:0022857">
    <property type="term" value="F:transmembrane transporter activity"/>
    <property type="evidence" value="ECO:0007669"/>
    <property type="project" value="TreeGrafter"/>
</dbReference>
<dbReference type="OrthoDB" id="9770036at2"/>
<keyword evidence="2" id="KW-1003">Cell membrane</keyword>
<dbReference type="Proteomes" id="UP000196386">
    <property type="component" value="Unassembled WGS sequence"/>
</dbReference>
<evidence type="ECO:0000313" key="10">
    <source>
        <dbReference type="EMBL" id="CUP63759.1"/>
    </source>
</evidence>
<evidence type="ECO:0000256" key="5">
    <source>
        <dbReference type="ARBA" id="ARBA00023136"/>
    </source>
</evidence>
<dbReference type="EMBL" id="QVME01000001">
    <property type="protein sequence ID" value="RGE69784.1"/>
    <property type="molecule type" value="Genomic_DNA"/>
</dbReference>
<dbReference type="GO" id="GO:0005524">
    <property type="term" value="F:ATP binding"/>
    <property type="evidence" value="ECO:0007669"/>
    <property type="project" value="UniProtKB-KW"/>
</dbReference>
<evidence type="ECO:0000259" key="9">
    <source>
        <dbReference type="Pfam" id="PF12704"/>
    </source>
</evidence>
<dbReference type="AlphaFoldDB" id="A0A174Q0Y5"/>
<dbReference type="GO" id="GO:0016787">
    <property type="term" value="F:hydrolase activity"/>
    <property type="evidence" value="ECO:0007669"/>
    <property type="project" value="UniProtKB-KW"/>
</dbReference>
<keyword evidence="10" id="KW-0067">ATP-binding</keyword>
<keyword evidence="10" id="KW-0378">Hydrolase</keyword>
<feature type="transmembrane region" description="Helical" evidence="7">
    <location>
        <begin position="21"/>
        <end position="41"/>
    </location>
</feature>
<feature type="domain" description="MacB-like periplasmic core" evidence="9">
    <location>
        <begin position="20"/>
        <end position="239"/>
    </location>
</feature>
<evidence type="ECO:0000313" key="15">
    <source>
        <dbReference type="Proteomes" id="UP000260828"/>
    </source>
</evidence>
<evidence type="ECO:0000313" key="12">
    <source>
        <dbReference type="EMBL" id="RGE69784.1"/>
    </source>
</evidence>
<dbReference type="Proteomes" id="UP000095765">
    <property type="component" value="Unassembled WGS sequence"/>
</dbReference>
<keyword evidence="10" id="KW-0547">Nucleotide-binding</keyword>
<dbReference type="EC" id="3.6.3.-" evidence="10"/>
<dbReference type="Proteomes" id="UP000260828">
    <property type="component" value="Unassembled WGS sequence"/>
</dbReference>
<accession>A0A174Q0Y5</accession>
<evidence type="ECO:0000256" key="6">
    <source>
        <dbReference type="ARBA" id="ARBA00038076"/>
    </source>
</evidence>
<feature type="transmembrane region" description="Helical" evidence="7">
    <location>
        <begin position="361"/>
        <end position="379"/>
    </location>
</feature>